<accession>A0A0D9ZXN3</accession>
<dbReference type="Gramene" id="OGLUM05G13070.1">
    <property type="protein sequence ID" value="OGLUM05G13070.1"/>
    <property type="gene ID" value="OGLUM05G13070"/>
</dbReference>
<feature type="compositionally biased region" description="Basic and acidic residues" evidence="1">
    <location>
        <begin position="11"/>
        <end position="25"/>
    </location>
</feature>
<protein>
    <submittedName>
        <fullName evidence="2">Uncharacterized protein</fullName>
    </submittedName>
</protein>
<proteinExistence type="predicted"/>
<sequence>MRRTSNQASPERTELGPRWGEEEHTPVGPSVTATGLPPPAFAPTAATLPDWQSPSSRRHRRRAPFLQQELLKSAIKARES</sequence>
<dbReference type="Proteomes" id="UP000026961">
    <property type="component" value="Chromosome 5"/>
</dbReference>
<dbReference type="EnsemblPlants" id="OGLUM05G13070.1">
    <property type="protein sequence ID" value="OGLUM05G13070.1"/>
    <property type="gene ID" value="OGLUM05G13070"/>
</dbReference>
<keyword evidence="3" id="KW-1185">Reference proteome</keyword>
<reference evidence="2" key="1">
    <citation type="submission" date="2015-04" db="UniProtKB">
        <authorList>
            <consortium name="EnsemblPlants"/>
        </authorList>
    </citation>
    <scope>IDENTIFICATION</scope>
</reference>
<dbReference type="AlphaFoldDB" id="A0A0D9ZXN3"/>
<organism evidence="2">
    <name type="scientific">Oryza glumipatula</name>
    <dbReference type="NCBI Taxonomy" id="40148"/>
    <lineage>
        <taxon>Eukaryota</taxon>
        <taxon>Viridiplantae</taxon>
        <taxon>Streptophyta</taxon>
        <taxon>Embryophyta</taxon>
        <taxon>Tracheophyta</taxon>
        <taxon>Spermatophyta</taxon>
        <taxon>Magnoliopsida</taxon>
        <taxon>Liliopsida</taxon>
        <taxon>Poales</taxon>
        <taxon>Poaceae</taxon>
        <taxon>BOP clade</taxon>
        <taxon>Oryzoideae</taxon>
        <taxon>Oryzeae</taxon>
        <taxon>Oryzinae</taxon>
        <taxon>Oryza</taxon>
    </lineage>
</organism>
<evidence type="ECO:0000313" key="2">
    <source>
        <dbReference type="EnsemblPlants" id="OGLUM05G13070.1"/>
    </source>
</evidence>
<dbReference type="HOGENOM" id="CLU_196297_0_0_1"/>
<name>A0A0D9ZXN3_9ORYZ</name>
<feature type="compositionally biased region" description="Low complexity" evidence="1">
    <location>
        <begin position="42"/>
        <end position="55"/>
    </location>
</feature>
<reference evidence="2" key="2">
    <citation type="submission" date="2018-05" db="EMBL/GenBank/DDBJ databases">
        <title>OgluRS3 (Oryza glumaepatula Reference Sequence Version 3).</title>
        <authorList>
            <person name="Zhang J."/>
            <person name="Kudrna D."/>
            <person name="Lee S."/>
            <person name="Talag J."/>
            <person name="Welchert J."/>
            <person name="Wing R.A."/>
        </authorList>
    </citation>
    <scope>NUCLEOTIDE SEQUENCE [LARGE SCALE GENOMIC DNA]</scope>
</reference>
<evidence type="ECO:0000313" key="3">
    <source>
        <dbReference type="Proteomes" id="UP000026961"/>
    </source>
</evidence>
<feature type="compositionally biased region" description="Polar residues" evidence="1">
    <location>
        <begin position="1"/>
        <end position="10"/>
    </location>
</feature>
<feature type="region of interest" description="Disordered" evidence="1">
    <location>
        <begin position="1"/>
        <end position="80"/>
    </location>
</feature>
<evidence type="ECO:0000256" key="1">
    <source>
        <dbReference type="SAM" id="MobiDB-lite"/>
    </source>
</evidence>